<accession>A0ACC1T3N5</accession>
<name>A0ACC1T3N5_9APHY</name>
<dbReference type="Proteomes" id="UP001148662">
    <property type="component" value="Unassembled WGS sequence"/>
</dbReference>
<sequence>MYPEFRNLNLNTIMPLENTSGLQTNTTLRDVFHPNAISSSSESSYHSHFQDITSQDECPVSCEATRTTFNTLPRIVGTETLQHTRNFCGREMIDPVLNVGGNNEEVSALENYTGNVFRSVADRTPEITNPMSDDNILTLMYEEFASAYPDDFYRSTSTMHSPANNLNEAYLTVVPQTNYNAHHGHRVFHSSRNVVDFTVHGQRGIRLADITTKGSFGLDGSEDTVFGDCRGKISYRLQWPDYPAFAIQKHARRRLSTDWCSVTRAKVARDVKDVVSQFIWKHGKDQVDSQWKVGEHGIKVENIILLSIKQVSAGSWQPELAVTAARYGAYVAYSGAGQGRGEYGVPGYRTSV</sequence>
<comment type="caution">
    <text evidence="1">The sequence shown here is derived from an EMBL/GenBank/DDBJ whole genome shotgun (WGS) entry which is preliminary data.</text>
</comment>
<gene>
    <name evidence="1" type="ORF">NM688_g4243</name>
</gene>
<evidence type="ECO:0000313" key="1">
    <source>
        <dbReference type="EMBL" id="KAJ3552262.1"/>
    </source>
</evidence>
<protein>
    <submittedName>
        <fullName evidence="1">Uncharacterized protein</fullName>
    </submittedName>
</protein>
<organism evidence="1 2">
    <name type="scientific">Phlebia brevispora</name>
    <dbReference type="NCBI Taxonomy" id="194682"/>
    <lineage>
        <taxon>Eukaryota</taxon>
        <taxon>Fungi</taxon>
        <taxon>Dikarya</taxon>
        <taxon>Basidiomycota</taxon>
        <taxon>Agaricomycotina</taxon>
        <taxon>Agaricomycetes</taxon>
        <taxon>Polyporales</taxon>
        <taxon>Meruliaceae</taxon>
        <taxon>Phlebia</taxon>
    </lineage>
</organism>
<evidence type="ECO:0000313" key="2">
    <source>
        <dbReference type="Proteomes" id="UP001148662"/>
    </source>
</evidence>
<reference evidence="1" key="1">
    <citation type="submission" date="2022-07" db="EMBL/GenBank/DDBJ databases">
        <title>Genome Sequence of Phlebia brevispora.</title>
        <authorList>
            <person name="Buettner E."/>
        </authorList>
    </citation>
    <scope>NUCLEOTIDE SEQUENCE</scope>
    <source>
        <strain evidence="1">MPL23</strain>
    </source>
</reference>
<dbReference type="EMBL" id="JANHOG010000684">
    <property type="protein sequence ID" value="KAJ3552262.1"/>
    <property type="molecule type" value="Genomic_DNA"/>
</dbReference>
<proteinExistence type="predicted"/>
<keyword evidence="2" id="KW-1185">Reference proteome</keyword>